<organism evidence="2 3">
    <name type="scientific">Toxocara canis</name>
    <name type="common">Canine roundworm</name>
    <dbReference type="NCBI Taxonomy" id="6265"/>
    <lineage>
        <taxon>Eukaryota</taxon>
        <taxon>Metazoa</taxon>
        <taxon>Ecdysozoa</taxon>
        <taxon>Nematoda</taxon>
        <taxon>Chromadorea</taxon>
        <taxon>Rhabditida</taxon>
        <taxon>Spirurina</taxon>
        <taxon>Ascaridomorpha</taxon>
        <taxon>Ascaridoidea</taxon>
        <taxon>Toxocaridae</taxon>
        <taxon>Toxocara</taxon>
    </lineage>
</organism>
<comment type="caution">
    <text evidence="2">The sequence shown here is derived from an EMBL/GenBank/DDBJ whole genome shotgun (WGS) entry which is preliminary data.</text>
</comment>
<dbReference type="EMBL" id="JPKZ01001678">
    <property type="protein sequence ID" value="KHN80785.1"/>
    <property type="molecule type" value="Genomic_DNA"/>
</dbReference>
<feature type="chain" id="PRO_5002096165" evidence="1">
    <location>
        <begin position="19"/>
        <end position="206"/>
    </location>
</feature>
<dbReference type="Proteomes" id="UP000031036">
    <property type="component" value="Unassembled WGS sequence"/>
</dbReference>
<dbReference type="OMA" id="TWDCWKP"/>
<evidence type="ECO:0000313" key="2">
    <source>
        <dbReference type="EMBL" id="KHN80785.1"/>
    </source>
</evidence>
<dbReference type="AlphaFoldDB" id="A0A0B2VIC0"/>
<feature type="signal peptide" evidence="1">
    <location>
        <begin position="1"/>
        <end position="18"/>
    </location>
</feature>
<keyword evidence="1" id="KW-0732">Signal</keyword>
<proteinExistence type="predicted"/>
<protein>
    <submittedName>
        <fullName evidence="2">Uncharacterized protein</fullName>
    </submittedName>
</protein>
<reference evidence="2 3" key="1">
    <citation type="submission" date="2014-11" db="EMBL/GenBank/DDBJ databases">
        <title>Genetic blueprint of the zoonotic pathogen Toxocara canis.</title>
        <authorList>
            <person name="Zhu X.-Q."/>
            <person name="Korhonen P.K."/>
            <person name="Cai H."/>
            <person name="Young N.D."/>
            <person name="Nejsum P."/>
            <person name="von Samson-Himmelstjerna G."/>
            <person name="Boag P.R."/>
            <person name="Tan P."/>
            <person name="Li Q."/>
            <person name="Min J."/>
            <person name="Yang Y."/>
            <person name="Wang X."/>
            <person name="Fang X."/>
            <person name="Hall R.S."/>
            <person name="Hofmann A."/>
            <person name="Sternberg P.W."/>
            <person name="Jex A.R."/>
            <person name="Gasser R.B."/>
        </authorList>
    </citation>
    <scope>NUCLEOTIDE SEQUENCE [LARGE SCALE GENOMIC DNA]</scope>
    <source>
        <strain evidence="2">PN_DK_2014</strain>
    </source>
</reference>
<sequence length="206" mass="19978">MVVCVAAVVATIATAGTGGPAAAGAVSGTACGVFGAGTAASGAAAGTAVGTAAAMGAASGAVAGAAGAGAGAAGATVVGGAAVGAATGSAAATGVASTGAAVLSGPVGWAVLGANESTNYTWTFDCWRPILHDYTSTRSEGRLLREVCFDDRIKEVIIHDWCKLKCALPRLQIENLWGEKFLIDYLYLPSGQLAAHATMLTTSNSA</sequence>
<accession>A0A0B2VIC0</accession>
<name>A0A0B2VIC0_TOXCA</name>
<dbReference type="OrthoDB" id="3553439at2759"/>
<keyword evidence="3" id="KW-1185">Reference proteome</keyword>
<evidence type="ECO:0000256" key="1">
    <source>
        <dbReference type="SAM" id="SignalP"/>
    </source>
</evidence>
<gene>
    <name evidence="2" type="ORF">Tcan_09819</name>
</gene>
<evidence type="ECO:0000313" key="3">
    <source>
        <dbReference type="Proteomes" id="UP000031036"/>
    </source>
</evidence>